<gene>
    <name evidence="1" type="ORF">H8S54_10395</name>
</gene>
<keyword evidence="2" id="KW-1185">Reference proteome</keyword>
<protein>
    <submittedName>
        <fullName evidence="1">Uncharacterized protein</fullName>
    </submittedName>
</protein>
<reference evidence="1 2" key="1">
    <citation type="submission" date="2020-08" db="EMBL/GenBank/DDBJ databases">
        <title>Genome public.</title>
        <authorList>
            <person name="Liu C."/>
            <person name="Sun Q."/>
        </authorList>
    </citation>
    <scope>NUCLEOTIDE SEQUENCE [LARGE SCALE GENOMIC DNA]</scope>
    <source>
        <strain evidence="1 2">BX17</strain>
    </source>
</reference>
<comment type="caution">
    <text evidence="1">The sequence shown here is derived from an EMBL/GenBank/DDBJ whole genome shotgun (WGS) entry which is preliminary data.</text>
</comment>
<dbReference type="AlphaFoldDB" id="A0A8I0DR62"/>
<dbReference type="EMBL" id="JACOOT010000023">
    <property type="protein sequence ID" value="MBC5651515.1"/>
    <property type="molecule type" value="Genomic_DNA"/>
</dbReference>
<accession>A0A8I0DR62</accession>
<dbReference type="Proteomes" id="UP000652847">
    <property type="component" value="Unassembled WGS sequence"/>
</dbReference>
<sequence length="57" mass="6412">MKYMRLDDEQHVLMGFRMVDDIVANEREHRKSLAKAVAVAEQSYAAAENANNCRGAS</sequence>
<dbReference type="RefSeq" id="WP_021925107.1">
    <property type="nucleotide sequence ID" value="NZ_JACOOT010000023.1"/>
</dbReference>
<proteinExistence type="predicted"/>
<organism evidence="1 2">
    <name type="scientific">Blautia segnis</name>
    <dbReference type="NCBI Taxonomy" id="2763030"/>
    <lineage>
        <taxon>Bacteria</taxon>
        <taxon>Bacillati</taxon>
        <taxon>Bacillota</taxon>
        <taxon>Clostridia</taxon>
        <taxon>Lachnospirales</taxon>
        <taxon>Lachnospiraceae</taxon>
        <taxon>Blautia</taxon>
    </lineage>
</organism>
<evidence type="ECO:0000313" key="1">
    <source>
        <dbReference type="EMBL" id="MBC5651515.1"/>
    </source>
</evidence>
<evidence type="ECO:0000313" key="2">
    <source>
        <dbReference type="Proteomes" id="UP000652847"/>
    </source>
</evidence>
<name>A0A8I0DR62_9FIRM</name>